<sequence>MGNQYGLDFLTWVSHVTVSIWQSRSTTYGRVTRACPCRAQV</sequence>
<evidence type="ECO:0000313" key="2">
    <source>
        <dbReference type="Proteomes" id="UP000032142"/>
    </source>
</evidence>
<accession>A0A0B0PAX6</accession>
<gene>
    <name evidence="1" type="ORF">F383_30090</name>
</gene>
<dbReference type="AlphaFoldDB" id="A0A0B0PAX6"/>
<evidence type="ECO:0000313" key="1">
    <source>
        <dbReference type="EMBL" id="KHG23913.1"/>
    </source>
</evidence>
<name>A0A0B0PAX6_GOSAR</name>
<keyword evidence="2" id="KW-1185">Reference proteome</keyword>
<proteinExistence type="predicted"/>
<organism evidence="1 2">
    <name type="scientific">Gossypium arboreum</name>
    <name type="common">Tree cotton</name>
    <name type="synonym">Gossypium nanking</name>
    <dbReference type="NCBI Taxonomy" id="29729"/>
    <lineage>
        <taxon>Eukaryota</taxon>
        <taxon>Viridiplantae</taxon>
        <taxon>Streptophyta</taxon>
        <taxon>Embryophyta</taxon>
        <taxon>Tracheophyta</taxon>
        <taxon>Spermatophyta</taxon>
        <taxon>Magnoliopsida</taxon>
        <taxon>eudicotyledons</taxon>
        <taxon>Gunneridae</taxon>
        <taxon>Pentapetalae</taxon>
        <taxon>rosids</taxon>
        <taxon>malvids</taxon>
        <taxon>Malvales</taxon>
        <taxon>Malvaceae</taxon>
        <taxon>Malvoideae</taxon>
        <taxon>Gossypium</taxon>
    </lineage>
</organism>
<protein>
    <submittedName>
        <fullName evidence="1">Uncharacterized protein</fullName>
    </submittedName>
</protein>
<reference evidence="2" key="1">
    <citation type="submission" date="2014-09" db="EMBL/GenBank/DDBJ databases">
        <authorList>
            <person name="Mudge J."/>
            <person name="Ramaraj T."/>
            <person name="Lindquist I.E."/>
            <person name="Bharti A.K."/>
            <person name="Sundararajan A."/>
            <person name="Cameron C.T."/>
            <person name="Woodward J.E."/>
            <person name="May G.D."/>
            <person name="Brubaker C."/>
            <person name="Broadhvest J."/>
            <person name="Wilkins T.A."/>
        </authorList>
    </citation>
    <scope>NUCLEOTIDE SEQUENCE</scope>
    <source>
        <strain evidence="2">cv. AKA8401</strain>
    </source>
</reference>
<dbReference type="Proteomes" id="UP000032142">
    <property type="component" value="Unassembled WGS sequence"/>
</dbReference>
<dbReference type="EMBL" id="KN426781">
    <property type="protein sequence ID" value="KHG23913.1"/>
    <property type="molecule type" value="Genomic_DNA"/>
</dbReference>